<dbReference type="GeneID" id="19203267"/>
<dbReference type="Proteomes" id="UP000053558">
    <property type="component" value="Unassembled WGS sequence"/>
</dbReference>
<dbReference type="AlphaFoldDB" id="A0A5M3MMJ2"/>
<comment type="caution">
    <text evidence="1">The sequence shown here is derived from an EMBL/GenBank/DDBJ whole genome shotgun (WGS) entry which is preliminary data.</text>
</comment>
<keyword evidence="2" id="KW-1185">Reference proteome</keyword>
<protein>
    <submittedName>
        <fullName evidence="1">Uncharacterized protein</fullName>
    </submittedName>
</protein>
<name>A0A5M3MMJ2_CONPW</name>
<organism evidence="1 2">
    <name type="scientific">Coniophora puteana (strain RWD-64-598)</name>
    <name type="common">Brown rot fungus</name>
    <dbReference type="NCBI Taxonomy" id="741705"/>
    <lineage>
        <taxon>Eukaryota</taxon>
        <taxon>Fungi</taxon>
        <taxon>Dikarya</taxon>
        <taxon>Basidiomycota</taxon>
        <taxon>Agaricomycotina</taxon>
        <taxon>Agaricomycetes</taxon>
        <taxon>Agaricomycetidae</taxon>
        <taxon>Boletales</taxon>
        <taxon>Coniophorineae</taxon>
        <taxon>Coniophoraceae</taxon>
        <taxon>Coniophora</taxon>
    </lineage>
</organism>
<accession>A0A5M3MMJ2</accession>
<dbReference type="RefSeq" id="XP_007769376.1">
    <property type="nucleotide sequence ID" value="XM_007771186.1"/>
</dbReference>
<dbReference type="KEGG" id="cput:CONPUDRAFT_154453"/>
<evidence type="ECO:0000313" key="2">
    <source>
        <dbReference type="Proteomes" id="UP000053558"/>
    </source>
</evidence>
<gene>
    <name evidence="1" type="ORF">CONPUDRAFT_154453</name>
</gene>
<reference evidence="2" key="1">
    <citation type="journal article" date="2012" name="Science">
        <title>The Paleozoic origin of enzymatic lignin decomposition reconstructed from 31 fungal genomes.</title>
        <authorList>
            <person name="Floudas D."/>
            <person name="Binder M."/>
            <person name="Riley R."/>
            <person name="Barry K."/>
            <person name="Blanchette R.A."/>
            <person name="Henrissat B."/>
            <person name="Martinez A.T."/>
            <person name="Otillar R."/>
            <person name="Spatafora J.W."/>
            <person name="Yadav J.S."/>
            <person name="Aerts A."/>
            <person name="Benoit I."/>
            <person name="Boyd A."/>
            <person name="Carlson A."/>
            <person name="Copeland A."/>
            <person name="Coutinho P.M."/>
            <person name="de Vries R.P."/>
            <person name="Ferreira P."/>
            <person name="Findley K."/>
            <person name="Foster B."/>
            <person name="Gaskell J."/>
            <person name="Glotzer D."/>
            <person name="Gorecki P."/>
            <person name="Heitman J."/>
            <person name="Hesse C."/>
            <person name="Hori C."/>
            <person name="Igarashi K."/>
            <person name="Jurgens J.A."/>
            <person name="Kallen N."/>
            <person name="Kersten P."/>
            <person name="Kohler A."/>
            <person name="Kuees U."/>
            <person name="Kumar T.K.A."/>
            <person name="Kuo A."/>
            <person name="LaButti K."/>
            <person name="Larrondo L.F."/>
            <person name="Lindquist E."/>
            <person name="Ling A."/>
            <person name="Lombard V."/>
            <person name="Lucas S."/>
            <person name="Lundell T."/>
            <person name="Martin R."/>
            <person name="McLaughlin D.J."/>
            <person name="Morgenstern I."/>
            <person name="Morin E."/>
            <person name="Murat C."/>
            <person name="Nagy L.G."/>
            <person name="Nolan M."/>
            <person name="Ohm R.A."/>
            <person name="Patyshakuliyeva A."/>
            <person name="Rokas A."/>
            <person name="Ruiz-Duenas F.J."/>
            <person name="Sabat G."/>
            <person name="Salamov A."/>
            <person name="Samejima M."/>
            <person name="Schmutz J."/>
            <person name="Slot J.C."/>
            <person name="St John F."/>
            <person name="Stenlid J."/>
            <person name="Sun H."/>
            <person name="Sun S."/>
            <person name="Syed K."/>
            <person name="Tsang A."/>
            <person name="Wiebenga A."/>
            <person name="Young D."/>
            <person name="Pisabarro A."/>
            <person name="Eastwood D.C."/>
            <person name="Martin F."/>
            <person name="Cullen D."/>
            <person name="Grigoriev I.V."/>
            <person name="Hibbett D.S."/>
        </authorList>
    </citation>
    <scope>NUCLEOTIDE SEQUENCE [LARGE SCALE GENOMIC DNA]</scope>
    <source>
        <strain evidence="2">RWD-64-598 SS2</strain>
    </source>
</reference>
<dbReference type="EMBL" id="JH711579">
    <property type="protein sequence ID" value="EIW80422.1"/>
    <property type="molecule type" value="Genomic_DNA"/>
</dbReference>
<sequence>MNQKHEDVHTPGVAASSSRKIVIVIVSERHKSEHCTQPSSHQRKQVIFLTEKPCLDDRRSRILSATPPFLASAARFRRFCGPRTVVGVDKGAMLAHAPSLRGMPKPDLEIMVLYDVLSHKA</sequence>
<proteinExistence type="predicted"/>
<evidence type="ECO:0000313" key="1">
    <source>
        <dbReference type="EMBL" id="EIW80422.1"/>
    </source>
</evidence>